<gene>
    <name evidence="5" type="ORF">VTK73DRAFT_8860</name>
</gene>
<feature type="signal peptide" evidence="4">
    <location>
        <begin position="1"/>
        <end position="23"/>
    </location>
</feature>
<dbReference type="PANTHER" id="PTHR33630:SF9">
    <property type="entry name" value="CUTINASE 4"/>
    <property type="match status" value="1"/>
</dbReference>
<feature type="compositionally biased region" description="Low complexity" evidence="3">
    <location>
        <begin position="34"/>
        <end position="53"/>
    </location>
</feature>
<organism evidence="5 6">
    <name type="scientific">Phialemonium thermophilum</name>
    <dbReference type="NCBI Taxonomy" id="223376"/>
    <lineage>
        <taxon>Eukaryota</taxon>
        <taxon>Fungi</taxon>
        <taxon>Dikarya</taxon>
        <taxon>Ascomycota</taxon>
        <taxon>Pezizomycotina</taxon>
        <taxon>Sordariomycetes</taxon>
        <taxon>Sordariomycetidae</taxon>
        <taxon>Cephalothecales</taxon>
        <taxon>Cephalothecaceae</taxon>
        <taxon>Phialemonium</taxon>
    </lineage>
</organism>
<keyword evidence="1" id="KW-0378">Hydrolase</keyword>
<dbReference type="Pfam" id="PF01083">
    <property type="entry name" value="Cutinase"/>
    <property type="match status" value="1"/>
</dbReference>
<dbReference type="Proteomes" id="UP001586593">
    <property type="component" value="Unassembled WGS sequence"/>
</dbReference>
<evidence type="ECO:0000313" key="6">
    <source>
        <dbReference type="Proteomes" id="UP001586593"/>
    </source>
</evidence>
<dbReference type="InterPro" id="IPR029058">
    <property type="entry name" value="AB_hydrolase_fold"/>
</dbReference>
<feature type="region of interest" description="Disordered" evidence="3">
    <location>
        <begin position="296"/>
        <end position="321"/>
    </location>
</feature>
<protein>
    <recommendedName>
        <fullName evidence="7">Cutinase</fullName>
    </recommendedName>
</protein>
<feature type="compositionally biased region" description="Low complexity" evidence="3">
    <location>
        <begin position="69"/>
        <end position="88"/>
    </location>
</feature>
<sequence>MRISSKAAVLALSASSSLAPAAATVHDPNTSIQPLSDATTAAPSPSVPPLSGATPFPMSLPTDYTSPRSGPTSTAAAGSSSAPPAATASGGGACPTGLHLIVARGSEEKPGLGRMAVVAGNITERVPGSTVVAVDYPATFEDYPGSEADGVNVTTHLIASYVKQCPKAKIALLGYSQGGQVAMDVICGTSESPFNKTTDLTANYQSNLVAVVTFGDPSHVPGMPWDEGTSKNAGIFPRKDTKACEPYSNIIRGWCDAGDIYCDSGKVRGVHGTYFANYTRAAVDFVVGRYNESLASTTTSSSPSGTSGSPTSSASGHKNGAGTVRPAAQGLAWAAVAAFAMGAVALL</sequence>
<dbReference type="EMBL" id="JAZHXJ010000680">
    <property type="protein sequence ID" value="KAL1853977.1"/>
    <property type="molecule type" value="Genomic_DNA"/>
</dbReference>
<comment type="caution">
    <text evidence="5">The sequence shown here is derived from an EMBL/GenBank/DDBJ whole genome shotgun (WGS) entry which is preliminary data.</text>
</comment>
<evidence type="ECO:0000313" key="5">
    <source>
        <dbReference type="EMBL" id="KAL1853977.1"/>
    </source>
</evidence>
<keyword evidence="2" id="KW-1015">Disulfide bond</keyword>
<feature type="region of interest" description="Disordered" evidence="3">
    <location>
        <begin position="29"/>
        <end position="90"/>
    </location>
</feature>
<dbReference type="SMART" id="SM01110">
    <property type="entry name" value="Cutinase"/>
    <property type="match status" value="1"/>
</dbReference>
<keyword evidence="4" id="KW-0732">Signal</keyword>
<reference evidence="5 6" key="1">
    <citation type="journal article" date="2024" name="Commun. Biol.">
        <title>Comparative genomic analysis of thermophilic fungi reveals convergent evolutionary adaptations and gene losses.</title>
        <authorList>
            <person name="Steindorff A.S."/>
            <person name="Aguilar-Pontes M.V."/>
            <person name="Robinson A.J."/>
            <person name="Andreopoulos B."/>
            <person name="LaButti K."/>
            <person name="Kuo A."/>
            <person name="Mondo S."/>
            <person name="Riley R."/>
            <person name="Otillar R."/>
            <person name="Haridas S."/>
            <person name="Lipzen A."/>
            <person name="Grimwood J."/>
            <person name="Schmutz J."/>
            <person name="Clum A."/>
            <person name="Reid I.D."/>
            <person name="Moisan M.C."/>
            <person name="Butler G."/>
            <person name="Nguyen T.T.M."/>
            <person name="Dewar K."/>
            <person name="Conant G."/>
            <person name="Drula E."/>
            <person name="Henrissat B."/>
            <person name="Hansel C."/>
            <person name="Singer S."/>
            <person name="Hutchinson M.I."/>
            <person name="de Vries R.P."/>
            <person name="Natvig D.O."/>
            <person name="Powell A.J."/>
            <person name="Tsang A."/>
            <person name="Grigoriev I.V."/>
        </authorList>
    </citation>
    <scope>NUCLEOTIDE SEQUENCE [LARGE SCALE GENOMIC DNA]</scope>
    <source>
        <strain evidence="5 6">ATCC 24622</strain>
    </source>
</reference>
<dbReference type="PANTHER" id="PTHR33630">
    <property type="entry name" value="CUTINASE RV1984C-RELATED-RELATED"/>
    <property type="match status" value="1"/>
</dbReference>
<dbReference type="Gene3D" id="3.40.50.1820">
    <property type="entry name" value="alpha/beta hydrolase"/>
    <property type="match status" value="1"/>
</dbReference>
<evidence type="ECO:0008006" key="7">
    <source>
        <dbReference type="Google" id="ProtNLM"/>
    </source>
</evidence>
<evidence type="ECO:0000256" key="3">
    <source>
        <dbReference type="SAM" id="MobiDB-lite"/>
    </source>
</evidence>
<keyword evidence="6" id="KW-1185">Reference proteome</keyword>
<proteinExistence type="predicted"/>
<feature type="chain" id="PRO_5046422860" description="Cutinase" evidence="4">
    <location>
        <begin position="24"/>
        <end position="347"/>
    </location>
</feature>
<name>A0ABR3W5Z2_9PEZI</name>
<dbReference type="SUPFAM" id="SSF53474">
    <property type="entry name" value="alpha/beta-Hydrolases"/>
    <property type="match status" value="1"/>
</dbReference>
<accession>A0ABR3W5Z2</accession>
<evidence type="ECO:0000256" key="4">
    <source>
        <dbReference type="SAM" id="SignalP"/>
    </source>
</evidence>
<dbReference type="InterPro" id="IPR000675">
    <property type="entry name" value="Cutinase/axe"/>
</dbReference>
<evidence type="ECO:0000256" key="1">
    <source>
        <dbReference type="ARBA" id="ARBA00022801"/>
    </source>
</evidence>
<feature type="compositionally biased region" description="Low complexity" evidence="3">
    <location>
        <begin position="296"/>
        <end position="315"/>
    </location>
</feature>
<evidence type="ECO:0000256" key="2">
    <source>
        <dbReference type="ARBA" id="ARBA00023157"/>
    </source>
</evidence>